<keyword evidence="6 10" id="KW-0862">Zinc</keyword>
<keyword evidence="7" id="KW-0805">Transcription regulation</keyword>
<keyword evidence="5 10" id="KW-0479">Metal-binding</keyword>
<dbReference type="OMA" id="PHYHLIC"/>
<comment type="cofactor">
    <cofactor evidence="10">
        <name>Zn(2+)</name>
        <dbReference type="ChEBI" id="CHEBI:29105"/>
    </cofactor>
    <text evidence="10">Binds 1 zinc ion per subunit.</text>
</comment>
<dbReference type="InterPro" id="IPR002481">
    <property type="entry name" value="FUR"/>
</dbReference>
<keyword evidence="4" id="KW-0678">Repressor</keyword>
<dbReference type="GO" id="GO:1900376">
    <property type="term" value="P:regulation of secondary metabolite biosynthetic process"/>
    <property type="evidence" value="ECO:0007669"/>
    <property type="project" value="TreeGrafter"/>
</dbReference>
<reference evidence="13" key="3">
    <citation type="submission" date="2023-08" db="EMBL/GenBank/DDBJ databases">
        <title>Veillonella_parvula_DSM 2007_complete_genome_hifiasm_Zymo_Research_D6332.</title>
        <authorList>
            <person name="Damerum A."/>
        </authorList>
    </citation>
    <scope>NUCLEOTIDE SEQUENCE</scope>
    <source>
        <strain evidence="13">DSM 2007</strain>
    </source>
</reference>
<evidence type="ECO:0000256" key="6">
    <source>
        <dbReference type="ARBA" id="ARBA00022833"/>
    </source>
</evidence>
<feature type="binding site" evidence="10">
    <location>
        <position position="130"/>
    </location>
    <ligand>
        <name>Zn(2+)</name>
        <dbReference type="ChEBI" id="CHEBI:29105"/>
    </ligand>
</feature>
<dbReference type="GO" id="GO:0045892">
    <property type="term" value="P:negative regulation of DNA-templated transcription"/>
    <property type="evidence" value="ECO:0007669"/>
    <property type="project" value="TreeGrafter"/>
</dbReference>
<accession>A0A100YMT8</accession>
<dbReference type="EMBL" id="CP133463">
    <property type="protein sequence ID" value="WMS19191.1"/>
    <property type="molecule type" value="Genomic_DNA"/>
</dbReference>
<dbReference type="CDD" id="cd07153">
    <property type="entry name" value="Fur_like"/>
    <property type="match status" value="1"/>
</dbReference>
<evidence type="ECO:0000313" key="11">
    <source>
        <dbReference type="EMBL" id="MBS4893935.1"/>
    </source>
</evidence>
<evidence type="ECO:0000256" key="10">
    <source>
        <dbReference type="PIRSR" id="PIRSR602481-1"/>
    </source>
</evidence>
<dbReference type="GO" id="GO:0008270">
    <property type="term" value="F:zinc ion binding"/>
    <property type="evidence" value="ECO:0007669"/>
    <property type="project" value="TreeGrafter"/>
</dbReference>
<dbReference type="Pfam" id="PF01475">
    <property type="entry name" value="FUR"/>
    <property type="match status" value="1"/>
</dbReference>
<evidence type="ECO:0000256" key="8">
    <source>
        <dbReference type="ARBA" id="ARBA00023125"/>
    </source>
</evidence>
<feature type="binding site" evidence="10">
    <location>
        <position position="90"/>
    </location>
    <ligand>
        <name>Zn(2+)</name>
        <dbReference type="ChEBI" id="CHEBI:29105"/>
    </ligand>
</feature>
<comment type="subcellular location">
    <subcellularLocation>
        <location evidence="1">Cytoplasm</location>
    </subcellularLocation>
</comment>
<evidence type="ECO:0000256" key="7">
    <source>
        <dbReference type="ARBA" id="ARBA00023015"/>
    </source>
</evidence>
<protein>
    <submittedName>
        <fullName evidence="12">Fur family transcriptional regulator</fullName>
    </submittedName>
    <submittedName>
        <fullName evidence="11">Transcriptional repressor</fullName>
    </submittedName>
</protein>
<dbReference type="GO" id="GO:0003700">
    <property type="term" value="F:DNA-binding transcription factor activity"/>
    <property type="evidence" value="ECO:0007669"/>
    <property type="project" value="InterPro"/>
</dbReference>
<sequence length="139" mass="15916">MDIAQILRSQGFKVTPQRIAIYDALRGHHDHPTAEMLYHTLRPEHPSMSLATVYKTMEIFEKIGLVKILEVGDERAHYDWDTQAHSHIRCIRCNKVEDMMGIDLKAIKTIADQGSEYQITGQHITFEGVCPECAKKESH</sequence>
<reference evidence="11" key="2">
    <citation type="submission" date="2021-02" db="EMBL/GenBank/DDBJ databases">
        <title>Infant gut strain persistence is associated with maternal origin, phylogeny, and functional potential including surface adhesion and iron acquisition.</title>
        <authorList>
            <person name="Lou Y.C."/>
        </authorList>
    </citation>
    <scope>NUCLEOTIDE SEQUENCE</scope>
    <source>
        <strain evidence="11">L3_108_031G1_dasL3_108_031G1_concoct_20</strain>
    </source>
</reference>
<name>A0A100YMT8_VEIPA</name>
<dbReference type="PANTHER" id="PTHR33202">
    <property type="entry name" value="ZINC UPTAKE REGULATION PROTEIN"/>
    <property type="match status" value="1"/>
</dbReference>
<dbReference type="Proteomes" id="UP001228955">
    <property type="component" value="Chromosome"/>
</dbReference>
<evidence type="ECO:0000256" key="9">
    <source>
        <dbReference type="ARBA" id="ARBA00023163"/>
    </source>
</evidence>
<evidence type="ECO:0000256" key="1">
    <source>
        <dbReference type="ARBA" id="ARBA00004496"/>
    </source>
</evidence>
<reference evidence="12" key="4">
    <citation type="submission" date="2024-04" db="EMBL/GenBank/DDBJ databases">
        <title>Na.</title>
        <authorList>
            <person name="Choi B."/>
        </authorList>
    </citation>
    <scope>NUCLEOTIDE SEQUENCE</scope>
    <source>
        <strain evidence="12">UMB0138</strain>
    </source>
</reference>
<dbReference type="Gene3D" id="3.30.1490.190">
    <property type="match status" value="1"/>
</dbReference>
<evidence type="ECO:0000313" key="14">
    <source>
        <dbReference type="Proteomes" id="UP000234197"/>
    </source>
</evidence>
<dbReference type="STRING" id="29466.GCA_002005185_00021"/>
<dbReference type="InterPro" id="IPR036388">
    <property type="entry name" value="WH-like_DNA-bd_sf"/>
</dbReference>
<dbReference type="Proteomes" id="UP000234197">
    <property type="component" value="Unassembled WGS sequence"/>
</dbReference>
<dbReference type="InterPro" id="IPR036390">
    <property type="entry name" value="WH_DNA-bd_sf"/>
</dbReference>
<comment type="similarity">
    <text evidence="2">Belongs to the Fur family.</text>
</comment>
<evidence type="ECO:0000256" key="3">
    <source>
        <dbReference type="ARBA" id="ARBA00022490"/>
    </source>
</evidence>
<proteinExistence type="inferred from homology"/>
<evidence type="ECO:0000313" key="12">
    <source>
        <dbReference type="EMBL" id="MEO9179066.1"/>
    </source>
</evidence>
<feature type="binding site" evidence="10">
    <location>
        <position position="133"/>
    </location>
    <ligand>
        <name>Zn(2+)</name>
        <dbReference type="ChEBI" id="CHEBI:29105"/>
    </ligand>
</feature>
<keyword evidence="9" id="KW-0804">Transcription</keyword>
<dbReference type="RefSeq" id="WP_004695325.1">
    <property type="nucleotide sequence ID" value="NZ_AP031417.1"/>
</dbReference>
<evidence type="ECO:0000256" key="4">
    <source>
        <dbReference type="ARBA" id="ARBA00022491"/>
    </source>
</evidence>
<gene>
    <name evidence="12" type="ORF">CYJ21_008935</name>
    <name evidence="11" type="ORF">KHZ90_09210</name>
    <name evidence="13" type="ORF">RDV51_07010</name>
</gene>
<dbReference type="GO" id="GO:0000976">
    <property type="term" value="F:transcription cis-regulatory region binding"/>
    <property type="evidence" value="ECO:0007669"/>
    <property type="project" value="TreeGrafter"/>
</dbReference>
<evidence type="ECO:0000256" key="2">
    <source>
        <dbReference type="ARBA" id="ARBA00007957"/>
    </source>
</evidence>
<dbReference type="GO" id="GO:0005737">
    <property type="term" value="C:cytoplasm"/>
    <property type="evidence" value="ECO:0007669"/>
    <property type="project" value="UniProtKB-SubCell"/>
</dbReference>
<organism evidence="11 15">
    <name type="scientific">Veillonella parvula</name>
    <name type="common">Staphylococcus parvulus</name>
    <dbReference type="NCBI Taxonomy" id="29466"/>
    <lineage>
        <taxon>Bacteria</taxon>
        <taxon>Bacillati</taxon>
        <taxon>Bacillota</taxon>
        <taxon>Negativicutes</taxon>
        <taxon>Veillonellales</taxon>
        <taxon>Veillonellaceae</taxon>
        <taxon>Veillonella</taxon>
    </lineage>
</organism>
<dbReference type="Gene3D" id="1.10.10.10">
    <property type="entry name" value="Winged helix-like DNA-binding domain superfamily/Winged helix DNA-binding domain"/>
    <property type="match status" value="1"/>
</dbReference>
<dbReference type="PANTHER" id="PTHR33202:SF8">
    <property type="entry name" value="PEROXIDE-RESPONSIVE REPRESSOR PERR"/>
    <property type="match status" value="1"/>
</dbReference>
<evidence type="ECO:0000313" key="15">
    <source>
        <dbReference type="Proteomes" id="UP000778864"/>
    </source>
</evidence>
<dbReference type="FunFam" id="1.10.10.10:FF:000007">
    <property type="entry name" value="Ferric uptake regulation protein"/>
    <property type="match status" value="1"/>
</dbReference>
<evidence type="ECO:0000256" key="5">
    <source>
        <dbReference type="ARBA" id="ARBA00022723"/>
    </source>
</evidence>
<dbReference type="Proteomes" id="UP000778864">
    <property type="component" value="Unassembled WGS sequence"/>
</dbReference>
<reference evidence="12" key="1">
    <citation type="submission" date="2017-12" db="EMBL/GenBank/DDBJ databases">
        <authorList>
            <person name="Thomas-White K."/>
            <person name="Wolfe A.J."/>
        </authorList>
    </citation>
    <scope>NUCLEOTIDE SEQUENCE</scope>
    <source>
        <strain evidence="12">UMB0138</strain>
    </source>
</reference>
<keyword evidence="3" id="KW-0963">Cytoplasm</keyword>
<dbReference type="AlphaFoldDB" id="A0A100YMT8"/>
<dbReference type="SUPFAM" id="SSF46785">
    <property type="entry name" value="Winged helix' DNA-binding domain"/>
    <property type="match status" value="1"/>
</dbReference>
<dbReference type="InterPro" id="IPR043135">
    <property type="entry name" value="Fur_C"/>
</dbReference>
<dbReference type="EMBL" id="PKMC02000010">
    <property type="protein sequence ID" value="MEO9179066.1"/>
    <property type="molecule type" value="Genomic_DNA"/>
</dbReference>
<evidence type="ECO:0000313" key="13">
    <source>
        <dbReference type="EMBL" id="WMS19191.1"/>
    </source>
</evidence>
<dbReference type="GeneID" id="69653942"/>
<keyword evidence="14" id="KW-1185">Reference proteome</keyword>
<feature type="binding site" evidence="10">
    <location>
        <position position="93"/>
    </location>
    <ligand>
        <name>Zn(2+)</name>
        <dbReference type="ChEBI" id="CHEBI:29105"/>
    </ligand>
</feature>
<dbReference type="EMBL" id="JAGZMU010000007">
    <property type="protein sequence ID" value="MBS4893935.1"/>
    <property type="molecule type" value="Genomic_DNA"/>
</dbReference>
<keyword evidence="8" id="KW-0238">DNA-binding</keyword>